<feature type="domain" description="Peptidase C51" evidence="2">
    <location>
        <begin position="97"/>
        <end position="223"/>
    </location>
</feature>
<reference evidence="3" key="1">
    <citation type="submission" date="2021-01" db="EMBL/GenBank/DDBJ databases">
        <title>Modified the classification status of verrucomicrobia.</title>
        <authorList>
            <person name="Feng X."/>
        </authorList>
    </citation>
    <scope>NUCLEOTIDE SEQUENCE</scope>
    <source>
        <strain evidence="3">_KCTC 22039</strain>
    </source>
</reference>
<evidence type="ECO:0000256" key="1">
    <source>
        <dbReference type="SAM" id="SignalP"/>
    </source>
</evidence>
<dbReference type="Gene3D" id="2.30.30.700">
    <property type="entry name" value="SLA1 homology domain 1"/>
    <property type="match status" value="1"/>
</dbReference>
<evidence type="ECO:0000259" key="2">
    <source>
        <dbReference type="PROSITE" id="PS50911"/>
    </source>
</evidence>
<dbReference type="InterPro" id="IPR007921">
    <property type="entry name" value="CHAP_dom"/>
</dbReference>
<name>A0A8J7M9Z2_9BACT</name>
<dbReference type="AlphaFoldDB" id="A0A8J7M9Z2"/>
<dbReference type="InterPro" id="IPR057402">
    <property type="entry name" value="AIM3_BBC1_C"/>
</dbReference>
<dbReference type="PROSITE" id="PS50911">
    <property type="entry name" value="CHAP"/>
    <property type="match status" value="1"/>
</dbReference>
<evidence type="ECO:0000313" key="3">
    <source>
        <dbReference type="EMBL" id="MBK1789617.1"/>
    </source>
</evidence>
<accession>A0A8J7M9Z2</accession>
<keyword evidence="4" id="KW-1185">Reference proteome</keyword>
<sequence>MILNIKQTAMLILLAASISAGRAEVHVFTNDKGQRITAEYQYSTTTHVTVKLQRNGKMYTIPLASLSAFDREFVQSVRGTDEEEEKKRRAAEDKIAAADLAARKIVNFCNNKMGQQVGNGECWTLAHVAFTSLELPRQGQRIWGRKLDINIEHPRPGDILELESTQFSDGSRTGPNHTAIVIERTGRGVVKVAQQNWAGKKFVHSYQFDLKKLSSGKLMVYRYEGPPAKD</sequence>
<comment type="caution">
    <text evidence="3">The sequence shown here is derived from an EMBL/GenBank/DDBJ whole genome shotgun (WGS) entry which is preliminary data.</text>
</comment>
<dbReference type="Pfam" id="PF25459">
    <property type="entry name" value="AIM3_BBC1_C"/>
    <property type="match status" value="1"/>
</dbReference>
<dbReference type="RefSeq" id="WP_200309619.1">
    <property type="nucleotide sequence ID" value="NZ_JAENIM010000008.1"/>
</dbReference>
<proteinExistence type="predicted"/>
<evidence type="ECO:0000313" key="4">
    <source>
        <dbReference type="Proteomes" id="UP000624703"/>
    </source>
</evidence>
<protein>
    <submittedName>
        <fullName evidence="3">CHAP domain-containing protein</fullName>
    </submittedName>
</protein>
<dbReference type="Gene3D" id="3.90.1720.10">
    <property type="entry name" value="endopeptidase domain like (from Nostoc punctiforme)"/>
    <property type="match status" value="1"/>
</dbReference>
<dbReference type="Proteomes" id="UP000624703">
    <property type="component" value="Unassembled WGS sequence"/>
</dbReference>
<keyword evidence="1" id="KW-0732">Signal</keyword>
<organism evidence="3 4">
    <name type="scientific">Persicirhabdus sediminis</name>
    <dbReference type="NCBI Taxonomy" id="454144"/>
    <lineage>
        <taxon>Bacteria</taxon>
        <taxon>Pseudomonadati</taxon>
        <taxon>Verrucomicrobiota</taxon>
        <taxon>Verrucomicrobiia</taxon>
        <taxon>Verrucomicrobiales</taxon>
        <taxon>Verrucomicrobiaceae</taxon>
        <taxon>Persicirhabdus</taxon>
    </lineage>
</organism>
<gene>
    <name evidence="3" type="ORF">JIN82_00465</name>
</gene>
<dbReference type="EMBL" id="JAENIM010000008">
    <property type="protein sequence ID" value="MBK1789617.1"/>
    <property type="molecule type" value="Genomic_DNA"/>
</dbReference>
<feature type="signal peptide" evidence="1">
    <location>
        <begin position="1"/>
        <end position="22"/>
    </location>
</feature>
<feature type="chain" id="PRO_5035311223" evidence="1">
    <location>
        <begin position="23"/>
        <end position="230"/>
    </location>
</feature>